<feature type="domain" description="EF-hand" evidence="7">
    <location>
        <begin position="107"/>
        <end position="142"/>
    </location>
</feature>
<dbReference type="InterPro" id="IPR002048">
    <property type="entry name" value="EF_hand_dom"/>
</dbReference>
<feature type="domain" description="EF-hand" evidence="7">
    <location>
        <begin position="143"/>
        <end position="178"/>
    </location>
</feature>
<keyword evidence="4" id="KW-0106">Calcium</keyword>
<feature type="region of interest" description="Disordered" evidence="6">
    <location>
        <begin position="1"/>
        <end position="20"/>
    </location>
</feature>
<evidence type="ECO:0000256" key="1">
    <source>
        <dbReference type="ARBA" id="ARBA00004245"/>
    </source>
</evidence>
<dbReference type="EMBL" id="CAXAMM010008002">
    <property type="protein sequence ID" value="CAK9016056.1"/>
    <property type="molecule type" value="Genomic_DNA"/>
</dbReference>
<dbReference type="CDD" id="cd00051">
    <property type="entry name" value="EFh"/>
    <property type="match status" value="1"/>
</dbReference>
<dbReference type="PANTHER" id="PTHR23048">
    <property type="entry name" value="MYOSIN LIGHT CHAIN 1, 3"/>
    <property type="match status" value="1"/>
</dbReference>
<evidence type="ECO:0000256" key="6">
    <source>
        <dbReference type="SAM" id="MobiDB-lite"/>
    </source>
</evidence>
<protein>
    <submittedName>
        <fullName evidence="8">Caltractin ICL1d (Centrin-4)</fullName>
    </submittedName>
</protein>
<dbReference type="InterPro" id="IPR050230">
    <property type="entry name" value="CALM/Myosin/TropC-like"/>
</dbReference>
<evidence type="ECO:0000256" key="2">
    <source>
        <dbReference type="ARBA" id="ARBA00005253"/>
    </source>
</evidence>
<keyword evidence="3" id="KW-0677">Repeat</keyword>
<dbReference type="Proteomes" id="UP001642464">
    <property type="component" value="Unassembled WGS sequence"/>
</dbReference>
<evidence type="ECO:0000256" key="5">
    <source>
        <dbReference type="ARBA" id="ARBA00023212"/>
    </source>
</evidence>
<sequence length="179" mass="20583">MTNQPTDTRRSVSTPMARSSGWSWKNYERPGLMQDEIEEVKAAFDLFDVDGTQRINPKDLRACIQSLNLRRNQVVHHLLNDLERFGSKPLDFKGFLDIMTAKMGERDTKEDVSKVFRLFDDDRSGTISLKNLKRVARELGEQLPAEALEEMISRADSDADGEVTLDDFYVLMTEKTFPY</sequence>
<evidence type="ECO:0000256" key="4">
    <source>
        <dbReference type="ARBA" id="ARBA00022837"/>
    </source>
</evidence>
<dbReference type="Gene3D" id="1.10.238.10">
    <property type="entry name" value="EF-hand"/>
    <property type="match status" value="2"/>
</dbReference>
<keyword evidence="5" id="KW-0206">Cytoskeleton</keyword>
<comment type="caution">
    <text evidence="8">The sequence shown here is derived from an EMBL/GenBank/DDBJ whole genome shotgun (WGS) entry which is preliminary data.</text>
</comment>
<evidence type="ECO:0000256" key="3">
    <source>
        <dbReference type="ARBA" id="ARBA00022737"/>
    </source>
</evidence>
<organism evidence="8 9">
    <name type="scientific">Durusdinium trenchii</name>
    <dbReference type="NCBI Taxonomy" id="1381693"/>
    <lineage>
        <taxon>Eukaryota</taxon>
        <taxon>Sar</taxon>
        <taxon>Alveolata</taxon>
        <taxon>Dinophyceae</taxon>
        <taxon>Suessiales</taxon>
        <taxon>Symbiodiniaceae</taxon>
        <taxon>Durusdinium</taxon>
    </lineage>
</organism>
<feature type="domain" description="EF-hand" evidence="7">
    <location>
        <begin position="35"/>
        <end position="70"/>
    </location>
</feature>
<dbReference type="SMART" id="SM00054">
    <property type="entry name" value="EFh"/>
    <property type="match status" value="3"/>
</dbReference>
<comment type="similarity">
    <text evidence="2">Belongs to the centrin family.</text>
</comment>
<evidence type="ECO:0000313" key="9">
    <source>
        <dbReference type="Proteomes" id="UP001642464"/>
    </source>
</evidence>
<dbReference type="PANTHER" id="PTHR23048:SF59">
    <property type="entry name" value="EF-HAND SUPERFAMILY PROTEIN"/>
    <property type="match status" value="1"/>
</dbReference>
<dbReference type="InterPro" id="IPR018247">
    <property type="entry name" value="EF_Hand_1_Ca_BS"/>
</dbReference>
<keyword evidence="5" id="KW-0963">Cytoplasm</keyword>
<gene>
    <name evidence="8" type="ORF">SCF082_LOCUS13022</name>
</gene>
<dbReference type="PROSITE" id="PS00018">
    <property type="entry name" value="EF_HAND_1"/>
    <property type="match status" value="2"/>
</dbReference>
<reference evidence="8 9" key="1">
    <citation type="submission" date="2024-02" db="EMBL/GenBank/DDBJ databases">
        <authorList>
            <person name="Chen Y."/>
            <person name="Shah S."/>
            <person name="Dougan E. K."/>
            <person name="Thang M."/>
            <person name="Chan C."/>
        </authorList>
    </citation>
    <scope>NUCLEOTIDE SEQUENCE [LARGE SCALE GENOMIC DNA]</scope>
</reference>
<dbReference type="Pfam" id="PF13499">
    <property type="entry name" value="EF-hand_7"/>
    <property type="match status" value="1"/>
</dbReference>
<evidence type="ECO:0000259" key="7">
    <source>
        <dbReference type="PROSITE" id="PS50222"/>
    </source>
</evidence>
<comment type="subcellular location">
    <subcellularLocation>
        <location evidence="1">Cytoplasm</location>
        <location evidence="1">Cytoskeleton</location>
    </subcellularLocation>
</comment>
<keyword evidence="9" id="KW-1185">Reference proteome</keyword>
<name>A0ABP0JP92_9DINO</name>
<dbReference type="InterPro" id="IPR011992">
    <property type="entry name" value="EF-hand-dom_pair"/>
</dbReference>
<accession>A0ABP0JP92</accession>
<proteinExistence type="inferred from homology"/>
<dbReference type="Pfam" id="PF13405">
    <property type="entry name" value="EF-hand_6"/>
    <property type="match status" value="1"/>
</dbReference>
<dbReference type="PROSITE" id="PS50222">
    <property type="entry name" value="EF_HAND_2"/>
    <property type="match status" value="3"/>
</dbReference>
<evidence type="ECO:0000313" key="8">
    <source>
        <dbReference type="EMBL" id="CAK9016056.1"/>
    </source>
</evidence>
<dbReference type="SUPFAM" id="SSF47473">
    <property type="entry name" value="EF-hand"/>
    <property type="match status" value="1"/>
</dbReference>